<reference evidence="7 8" key="1">
    <citation type="submission" date="2019-03" db="EMBL/GenBank/DDBJ databases">
        <title>Genomic Encyclopedia of Type Strains, Phase IV (KMG-IV): sequencing the most valuable type-strain genomes for metagenomic binning, comparative biology and taxonomic classification.</title>
        <authorList>
            <person name="Goeker M."/>
        </authorList>
    </citation>
    <scope>NUCLEOTIDE SEQUENCE [LARGE SCALE GENOMIC DNA]</scope>
    <source>
        <strain evidence="7 8">DSM 45707</strain>
    </source>
</reference>
<dbReference type="InterPro" id="IPR014016">
    <property type="entry name" value="UvrD-like_ATP-bd"/>
</dbReference>
<dbReference type="GO" id="GO:0043138">
    <property type="term" value="F:3'-5' DNA helicase activity"/>
    <property type="evidence" value="ECO:0007669"/>
    <property type="project" value="TreeGrafter"/>
</dbReference>
<protein>
    <submittedName>
        <fullName evidence="7">DNA helicase-2/ATP-dependent DNA helicase PcrA</fullName>
    </submittedName>
</protein>
<evidence type="ECO:0000313" key="7">
    <source>
        <dbReference type="EMBL" id="TCS94875.1"/>
    </source>
</evidence>
<evidence type="ECO:0000256" key="4">
    <source>
        <dbReference type="ARBA" id="ARBA00022840"/>
    </source>
</evidence>
<evidence type="ECO:0000259" key="6">
    <source>
        <dbReference type="PROSITE" id="PS51198"/>
    </source>
</evidence>
<dbReference type="Gene3D" id="3.40.50.300">
    <property type="entry name" value="P-loop containing nucleotide triphosphate hydrolases"/>
    <property type="match status" value="3"/>
</dbReference>
<dbReference type="InterPro" id="IPR000212">
    <property type="entry name" value="DNA_helicase_UvrD/REP"/>
</dbReference>
<dbReference type="NCBIfam" id="NF041464">
    <property type="entry name" value="HelD_BACSU"/>
    <property type="match status" value="1"/>
</dbReference>
<dbReference type="EMBL" id="SMAG01000003">
    <property type="protein sequence ID" value="TCS94875.1"/>
    <property type="molecule type" value="Genomic_DNA"/>
</dbReference>
<feature type="domain" description="UvrD-like helicase ATP-binding" evidence="6">
    <location>
        <begin position="210"/>
        <end position="617"/>
    </location>
</feature>
<evidence type="ECO:0000256" key="2">
    <source>
        <dbReference type="ARBA" id="ARBA00022801"/>
    </source>
</evidence>
<keyword evidence="8" id="KW-1185">Reference proteome</keyword>
<dbReference type="PANTHER" id="PTHR11070:SF17">
    <property type="entry name" value="DNA HELICASE IV"/>
    <property type="match status" value="1"/>
</dbReference>
<evidence type="ECO:0000256" key="3">
    <source>
        <dbReference type="ARBA" id="ARBA00022806"/>
    </source>
</evidence>
<evidence type="ECO:0000256" key="1">
    <source>
        <dbReference type="ARBA" id="ARBA00022741"/>
    </source>
</evidence>
<dbReference type="InterPro" id="IPR027785">
    <property type="entry name" value="UvrD-like_helicase_C"/>
</dbReference>
<comment type="caution">
    <text evidence="7">The sequence shown here is derived from an EMBL/GenBank/DDBJ whole genome shotgun (WGS) entry which is preliminary data.</text>
</comment>
<dbReference type="PANTHER" id="PTHR11070">
    <property type="entry name" value="UVRD / RECB / PCRA DNA HELICASE FAMILY MEMBER"/>
    <property type="match status" value="1"/>
</dbReference>
<dbReference type="InterPro" id="IPR048228">
    <property type="entry name" value="HelD_bacillota"/>
</dbReference>
<dbReference type="GO" id="GO:0003677">
    <property type="term" value="F:DNA binding"/>
    <property type="evidence" value="ECO:0007669"/>
    <property type="project" value="InterPro"/>
</dbReference>
<keyword evidence="4 5" id="KW-0067">ATP-binding</keyword>
<dbReference type="GO" id="GO:0016787">
    <property type="term" value="F:hydrolase activity"/>
    <property type="evidence" value="ECO:0007669"/>
    <property type="project" value="UniProtKB-UniRule"/>
</dbReference>
<sequence>MEKQEWLKEQTRVEQLADEIDKQISILQKGVTKFHSEVVDLRKNFWDDVSVNIDDPGEAAETYISVKQQAEVLSERERHHQLAQKQMKTLQKLKQSPYFGRIDFREHGEKELDKIYLGIASFLDPKGENYLVYDWRAPISSLYYDFSPGPVEYETPSGTVSGEMELKRQYIIRQGRIISMFDAGVTIGDELLQQVLGKQADAQMKSIVATIQKEQNQLIRNEKSRLLIVQGAAGSGKTSAALQRVAYLLYRYRETLRPEQIILFSPNTMFGSYISTVLPELGEENVQQKTFQEYLEHHLAKTFQVEDPFIQMENVLTPSDEGGSRARVAGIQYKATIEFMQMIDQYIRFLGQEGLIFKEIRFRDQVIISAELMRDIFYTLDPMLSIPKRMGLLTDQLLDILTEKERREQSEPWVENEVQLLDHEVYLRVYQRLQREKQYRGNTFNDFDREQEMLSEIVVKKHFKPLRSHVKKLTFIDIPAMYRQLFAQPSLASQLGSSECLPEQWNEICHQTIERLDRLELAYEDATPYLYFKERIEGFHTNTAIRHVFIDEAQDYSPFQFFFIKQIFPHSKITVLGDLNQAIYTHTIDQNGFETLSSYYEAEQTETLILTKSYRSTRQIVEFTRELIPGGKMIEPFNRQGSKPTLTLVKETSELVPLITKRIKALQATGHRSIAIICKTAKESHIAYESLKDHVSLHLIQKETVSFETGILVIPSYLAKGIEFDAVIIFDASELVYGKENERKLFYTACTRAMHELHIYATDQLSPLLSAVPKDCYVMENE</sequence>
<evidence type="ECO:0000256" key="5">
    <source>
        <dbReference type="PROSITE-ProRule" id="PRU00560"/>
    </source>
</evidence>
<keyword evidence="2 5" id="KW-0378">Hydrolase</keyword>
<feature type="binding site" evidence="5">
    <location>
        <begin position="231"/>
        <end position="238"/>
    </location>
    <ligand>
        <name>ATP</name>
        <dbReference type="ChEBI" id="CHEBI:30616"/>
    </ligand>
</feature>
<name>A0A4R3L764_9BACL</name>
<organism evidence="7 8">
    <name type="scientific">Hazenella coriacea</name>
    <dbReference type="NCBI Taxonomy" id="1179467"/>
    <lineage>
        <taxon>Bacteria</taxon>
        <taxon>Bacillati</taxon>
        <taxon>Bacillota</taxon>
        <taxon>Bacilli</taxon>
        <taxon>Bacillales</taxon>
        <taxon>Thermoactinomycetaceae</taxon>
        <taxon>Hazenella</taxon>
    </lineage>
</organism>
<dbReference type="SUPFAM" id="SSF52540">
    <property type="entry name" value="P-loop containing nucleoside triphosphate hydrolases"/>
    <property type="match status" value="1"/>
</dbReference>
<dbReference type="AlphaFoldDB" id="A0A4R3L764"/>
<dbReference type="InterPro" id="IPR027417">
    <property type="entry name" value="P-loop_NTPase"/>
</dbReference>
<dbReference type="GO" id="GO:0005524">
    <property type="term" value="F:ATP binding"/>
    <property type="evidence" value="ECO:0007669"/>
    <property type="project" value="UniProtKB-UniRule"/>
</dbReference>
<gene>
    <name evidence="7" type="ORF">EDD58_103298</name>
</gene>
<dbReference type="Pfam" id="PF13538">
    <property type="entry name" value="UvrD_C_2"/>
    <property type="match status" value="1"/>
</dbReference>
<dbReference type="GO" id="GO:0005829">
    <property type="term" value="C:cytosol"/>
    <property type="evidence" value="ECO:0007669"/>
    <property type="project" value="TreeGrafter"/>
</dbReference>
<dbReference type="GO" id="GO:0000725">
    <property type="term" value="P:recombinational repair"/>
    <property type="evidence" value="ECO:0007669"/>
    <property type="project" value="TreeGrafter"/>
</dbReference>
<keyword evidence="1 5" id="KW-0547">Nucleotide-binding</keyword>
<dbReference type="Proteomes" id="UP000294937">
    <property type="component" value="Unassembled WGS sequence"/>
</dbReference>
<proteinExistence type="predicted"/>
<dbReference type="Pfam" id="PF00580">
    <property type="entry name" value="UvrD-helicase"/>
    <property type="match status" value="1"/>
</dbReference>
<keyword evidence="3 5" id="KW-0347">Helicase</keyword>
<dbReference type="PROSITE" id="PS51198">
    <property type="entry name" value="UVRD_HELICASE_ATP_BIND"/>
    <property type="match status" value="1"/>
</dbReference>
<accession>A0A4R3L764</accession>
<evidence type="ECO:0000313" key="8">
    <source>
        <dbReference type="Proteomes" id="UP000294937"/>
    </source>
</evidence>